<sequence length="311" mass="32914">MTKGQKKAFQQLGLDAAKIAKAMQKDAFGTTPTVMEKLAKLPKYKQAATASELFGNGAKGLNNRLGNIDLLRKSPGMVAKETDCAGSANAQYDARAATTANNVQLFKNHVTALGKAIGDSLLPALNSAMAATQPFVRSVADLSSANPKLVSAIVVSTAAVIGFQVAAIGLRYAVLFGKAAVLDLALAFWRVGAASKASLALVVTPFRGDWPRRARVGPPGGAWLRADAWRRAERAGALDRRSDYMIVGPFRRITWAARAASLALASTAVGTGIVGLAAAGRPAAIRKTCSGWRDQRFERIWRRFKGSSEAC</sequence>
<protein>
    <submittedName>
        <fullName evidence="2">Phage tail tape measure protein</fullName>
    </submittedName>
</protein>
<name>A0AA41YZM4_9HYPH</name>
<evidence type="ECO:0000313" key="2">
    <source>
        <dbReference type="EMBL" id="MCW6510162.1"/>
    </source>
</evidence>
<dbReference type="EMBL" id="JAMOIM010000013">
    <property type="protein sequence ID" value="MCW6510162.1"/>
    <property type="molecule type" value="Genomic_DNA"/>
</dbReference>
<evidence type="ECO:0000313" key="3">
    <source>
        <dbReference type="Proteomes" id="UP001165667"/>
    </source>
</evidence>
<dbReference type="AlphaFoldDB" id="A0AA41YZM4"/>
<organism evidence="2 3">
    <name type="scientific">Lichenifustis flavocetrariae</name>
    <dbReference type="NCBI Taxonomy" id="2949735"/>
    <lineage>
        <taxon>Bacteria</taxon>
        <taxon>Pseudomonadati</taxon>
        <taxon>Pseudomonadota</taxon>
        <taxon>Alphaproteobacteria</taxon>
        <taxon>Hyphomicrobiales</taxon>
        <taxon>Lichenihabitantaceae</taxon>
        <taxon>Lichenifustis</taxon>
    </lineage>
</organism>
<accession>A0AA41YZM4</accession>
<reference evidence="2" key="1">
    <citation type="submission" date="2022-05" db="EMBL/GenBank/DDBJ databases">
        <authorList>
            <person name="Pankratov T."/>
        </authorList>
    </citation>
    <scope>NUCLEOTIDE SEQUENCE</scope>
    <source>
        <strain evidence="2">BP6-180914</strain>
    </source>
</reference>
<dbReference type="RefSeq" id="WP_282586529.1">
    <property type="nucleotide sequence ID" value="NZ_JAMOIM010000013.1"/>
</dbReference>
<dbReference type="Proteomes" id="UP001165667">
    <property type="component" value="Unassembled WGS sequence"/>
</dbReference>
<dbReference type="NCBIfam" id="TIGR01760">
    <property type="entry name" value="tape_meas_TP901"/>
    <property type="match status" value="1"/>
</dbReference>
<evidence type="ECO:0000256" key="1">
    <source>
        <dbReference type="SAM" id="Phobius"/>
    </source>
</evidence>
<keyword evidence="1" id="KW-0812">Transmembrane</keyword>
<keyword evidence="3" id="KW-1185">Reference proteome</keyword>
<keyword evidence="1" id="KW-1133">Transmembrane helix</keyword>
<proteinExistence type="predicted"/>
<feature type="transmembrane region" description="Helical" evidence="1">
    <location>
        <begin position="149"/>
        <end position="174"/>
    </location>
</feature>
<comment type="caution">
    <text evidence="2">The sequence shown here is derived from an EMBL/GenBank/DDBJ whole genome shotgun (WGS) entry which is preliminary data.</text>
</comment>
<dbReference type="InterPro" id="IPR010090">
    <property type="entry name" value="Phage_tape_meas"/>
</dbReference>
<keyword evidence="1" id="KW-0472">Membrane</keyword>
<gene>
    <name evidence="2" type="ORF">M8523_19265</name>
</gene>